<dbReference type="GO" id="GO:0005524">
    <property type="term" value="F:ATP binding"/>
    <property type="evidence" value="ECO:0007669"/>
    <property type="project" value="UniProtKB-KW"/>
</dbReference>
<comment type="catalytic activity">
    <reaction evidence="5">
        <text>a long-chain fatty acid + ATP + CoA = a long-chain fatty acyl-CoA + AMP + diphosphate</text>
        <dbReference type="Rhea" id="RHEA:15421"/>
        <dbReference type="ChEBI" id="CHEBI:30616"/>
        <dbReference type="ChEBI" id="CHEBI:33019"/>
        <dbReference type="ChEBI" id="CHEBI:57287"/>
        <dbReference type="ChEBI" id="CHEBI:57560"/>
        <dbReference type="ChEBI" id="CHEBI:83139"/>
        <dbReference type="ChEBI" id="CHEBI:456215"/>
        <dbReference type="EC" id="6.2.1.3"/>
    </reaction>
</comment>
<dbReference type="GO" id="GO:0005886">
    <property type="term" value="C:plasma membrane"/>
    <property type="evidence" value="ECO:0007669"/>
    <property type="project" value="TreeGrafter"/>
</dbReference>
<dbReference type="PANTHER" id="PTHR43272">
    <property type="entry name" value="LONG-CHAIN-FATTY-ACID--COA LIGASE"/>
    <property type="match status" value="1"/>
</dbReference>
<comment type="similarity">
    <text evidence="1">Belongs to the ATP-dependent AMP-binding enzyme family.</text>
</comment>
<evidence type="ECO:0000256" key="2">
    <source>
        <dbReference type="ARBA" id="ARBA00022598"/>
    </source>
</evidence>
<evidence type="ECO:0000256" key="1">
    <source>
        <dbReference type="ARBA" id="ARBA00006432"/>
    </source>
</evidence>
<feature type="domain" description="AMP-dependent synthetase/ligase" evidence="6">
    <location>
        <begin position="105"/>
        <end position="516"/>
    </location>
</feature>
<proteinExistence type="inferred from homology"/>
<organism evidence="7 8">
    <name type="scientific">Magnusiomyces paraingens</name>
    <dbReference type="NCBI Taxonomy" id="2606893"/>
    <lineage>
        <taxon>Eukaryota</taxon>
        <taxon>Fungi</taxon>
        <taxon>Dikarya</taxon>
        <taxon>Ascomycota</taxon>
        <taxon>Saccharomycotina</taxon>
        <taxon>Dipodascomycetes</taxon>
        <taxon>Dipodascales</taxon>
        <taxon>Dipodascaceae</taxon>
        <taxon>Magnusiomyces</taxon>
    </lineage>
</organism>
<dbReference type="GO" id="GO:0004467">
    <property type="term" value="F:long-chain fatty acid-CoA ligase activity"/>
    <property type="evidence" value="ECO:0007669"/>
    <property type="project" value="UniProtKB-EC"/>
</dbReference>
<dbReference type="EMBL" id="CABVLU010000004">
    <property type="protein sequence ID" value="VVT56392.1"/>
    <property type="molecule type" value="Genomic_DNA"/>
</dbReference>
<accession>A0A5E8BZ66</accession>
<reference evidence="7 8" key="1">
    <citation type="submission" date="2019-09" db="EMBL/GenBank/DDBJ databases">
        <authorList>
            <person name="Brejova B."/>
        </authorList>
    </citation>
    <scope>NUCLEOTIDE SEQUENCE [LARGE SCALE GENOMIC DNA]</scope>
</reference>
<dbReference type="GO" id="GO:0005811">
    <property type="term" value="C:lipid droplet"/>
    <property type="evidence" value="ECO:0007669"/>
    <property type="project" value="TreeGrafter"/>
</dbReference>
<dbReference type="AlphaFoldDB" id="A0A5E8BZ66"/>
<dbReference type="GO" id="GO:0005783">
    <property type="term" value="C:endoplasmic reticulum"/>
    <property type="evidence" value="ECO:0007669"/>
    <property type="project" value="TreeGrafter"/>
</dbReference>
<evidence type="ECO:0000313" key="8">
    <source>
        <dbReference type="Proteomes" id="UP000398389"/>
    </source>
</evidence>
<evidence type="ECO:0000256" key="5">
    <source>
        <dbReference type="ARBA" id="ARBA00036813"/>
    </source>
</evidence>
<dbReference type="Pfam" id="PF00501">
    <property type="entry name" value="AMP-binding"/>
    <property type="match status" value="1"/>
</dbReference>
<keyword evidence="4" id="KW-0067">ATP-binding</keyword>
<gene>
    <name evidence="7" type="ORF">SAPINGB_P005035</name>
</gene>
<dbReference type="InterPro" id="IPR000873">
    <property type="entry name" value="AMP-dep_synth/lig_dom"/>
</dbReference>
<dbReference type="SUPFAM" id="SSF56801">
    <property type="entry name" value="Acetyl-CoA synthetase-like"/>
    <property type="match status" value="1"/>
</dbReference>
<protein>
    <recommendedName>
        <fullName evidence="6">AMP-dependent synthetase/ligase domain-containing protein</fullName>
    </recommendedName>
</protein>
<dbReference type="Gene3D" id="3.40.50.12780">
    <property type="entry name" value="N-terminal domain of ligase-like"/>
    <property type="match status" value="1"/>
</dbReference>
<dbReference type="PANTHER" id="PTHR43272:SF83">
    <property type="entry name" value="ACYL-COA SYNTHETASE LONG-CHAIN, ISOFORM J"/>
    <property type="match status" value="1"/>
</dbReference>
<keyword evidence="2" id="KW-0436">Ligase</keyword>
<sequence length="692" mass="76098">MATPVKIKLNNRVPVTVPVGEAKEGETAPRRNIGARDGPWLYPDNNPQINTIYNLLIWAEKEYSSLPAMASRKIVDVHTEIKTVSKKVEGKIVQQEKQWQFFELSPYSYISYKELLDLVNNYAAGLLQIGIKPKGQENCHIYAQTSAYWLQTALALNANAIPAATAYDTLGEDGLTHALTQTGSVAVFCDNNIVGSLASPLQQATNVRIIVTAEPMTKDSEIAAKEKVLAVNSEIKFYTFQEVIDLGKQNYSEPIGPEPEDVALIMYTSGSTGPPKGVVLTNRNVIGAIGGISGNIGHDIIPPGSRLLAYLPLAHILEFTFELAVLFWGGVLGYGTVKTISDVSVRKCAGDIREFKPNVMIGVPAVWETVRKGILSKVGQLSPIAQKIFWTAYRTKLRLLNHNIPCPLVDNLIFKKIKDATGGNLRIVLNGGAAVSRLTQEFITTLICPMVIGYGLTETNAMCTIMRPSSFSFETIGELTHAVTVKLVDVQEAGYHAKNNQGEVYIKSASVANEYYKNKEETDAAFTDDGYFRTGDIGQWTETGHLKLIDRRKNLIKTLNGEYIALEKLESLYRSNQYIINICVYADEFRVKPIAIVVTNPANVEKLASELGVEHHEDIAHDPKVKSAIEKSMLQTGKDAGLKGIELILGTVISHVEWTPQNGFLTSAQKLDRKKILADNKAAIDELYDSAS</sequence>
<dbReference type="Proteomes" id="UP000398389">
    <property type="component" value="Unassembled WGS sequence"/>
</dbReference>
<keyword evidence="3" id="KW-0547">Nucleotide-binding</keyword>
<evidence type="ECO:0000256" key="3">
    <source>
        <dbReference type="ARBA" id="ARBA00022741"/>
    </source>
</evidence>
<evidence type="ECO:0000259" key="6">
    <source>
        <dbReference type="Pfam" id="PF00501"/>
    </source>
</evidence>
<keyword evidence="8" id="KW-1185">Reference proteome</keyword>
<dbReference type="GO" id="GO:0035336">
    <property type="term" value="P:long-chain fatty-acyl-CoA metabolic process"/>
    <property type="evidence" value="ECO:0007669"/>
    <property type="project" value="TreeGrafter"/>
</dbReference>
<name>A0A5E8BZ66_9ASCO</name>
<dbReference type="PROSITE" id="PS00455">
    <property type="entry name" value="AMP_BINDING"/>
    <property type="match status" value="1"/>
</dbReference>
<evidence type="ECO:0000313" key="7">
    <source>
        <dbReference type="EMBL" id="VVT56392.1"/>
    </source>
</evidence>
<evidence type="ECO:0000256" key="4">
    <source>
        <dbReference type="ARBA" id="ARBA00022840"/>
    </source>
</evidence>
<dbReference type="InterPro" id="IPR042099">
    <property type="entry name" value="ANL_N_sf"/>
</dbReference>
<dbReference type="GeneID" id="43583850"/>
<dbReference type="InterPro" id="IPR020845">
    <property type="entry name" value="AMP-binding_CS"/>
</dbReference>
<dbReference type="RefSeq" id="XP_031855641.1">
    <property type="nucleotide sequence ID" value="XM_031999750.1"/>
</dbReference>
<dbReference type="OrthoDB" id="1700726at2759"/>